<evidence type="ECO:0000256" key="7">
    <source>
        <dbReference type="RuleBase" id="RU004474"/>
    </source>
</evidence>
<dbReference type="PANTHER" id="PTHR48069:SF3">
    <property type="entry name" value="DIHYDROFOLATE REDUCTASE"/>
    <property type="match status" value="1"/>
</dbReference>
<keyword evidence="10" id="KW-1185">Reference proteome</keyword>
<evidence type="ECO:0000256" key="4">
    <source>
        <dbReference type="ARBA" id="ARBA00022563"/>
    </source>
</evidence>
<dbReference type="GO" id="GO:0046452">
    <property type="term" value="P:dihydrofolate metabolic process"/>
    <property type="evidence" value="ECO:0007669"/>
    <property type="project" value="TreeGrafter"/>
</dbReference>
<dbReference type="GO" id="GO:0006730">
    <property type="term" value="P:one-carbon metabolic process"/>
    <property type="evidence" value="ECO:0007669"/>
    <property type="project" value="UniProtKB-KW"/>
</dbReference>
<keyword evidence="4" id="KW-0554">One-carbon metabolism</keyword>
<comment type="similarity">
    <text evidence="7">Belongs to the dihydrofolate reductase family.</text>
</comment>
<dbReference type="GO" id="GO:0005739">
    <property type="term" value="C:mitochondrion"/>
    <property type="evidence" value="ECO:0007669"/>
    <property type="project" value="TreeGrafter"/>
</dbReference>
<dbReference type="InterPro" id="IPR012259">
    <property type="entry name" value="DHFR"/>
</dbReference>
<dbReference type="CDD" id="cd00209">
    <property type="entry name" value="DHFR"/>
    <property type="match status" value="1"/>
</dbReference>
<dbReference type="InterPro" id="IPR024072">
    <property type="entry name" value="DHFR-like_dom_sf"/>
</dbReference>
<dbReference type="Gene3D" id="3.40.430.10">
    <property type="entry name" value="Dihydrofolate Reductase, subunit A"/>
    <property type="match status" value="1"/>
</dbReference>
<dbReference type="eggNOG" id="KOG1324">
    <property type="taxonomic scope" value="Eukaryota"/>
</dbReference>
<dbReference type="PRINTS" id="PR00070">
    <property type="entry name" value="DHFR"/>
</dbReference>
<dbReference type="EC" id="1.5.1.3" evidence="2"/>
<evidence type="ECO:0000256" key="5">
    <source>
        <dbReference type="ARBA" id="ARBA00022857"/>
    </source>
</evidence>
<evidence type="ECO:0000256" key="6">
    <source>
        <dbReference type="ARBA" id="ARBA00023002"/>
    </source>
</evidence>
<sequence>MSKLTIIVAATLNNGIGQHGHLPWRLKKEMQYFARITSNASEGSVNAVLMGRNTWESIPTKFRPLPKRVNVIVSRNKDYELLPADAPMPSAPAFLHWNLDSALDRLAHSEQLDAPIHRTFVIGGASLYQETLSLPPSGAFVDRVLLTRILEPVFEQCDVYMPNFLGEEDRVGDAVWRKMSHAELQEWAGFEVPEGVQEENDVKYEFQMWTR</sequence>
<dbReference type="STRING" id="743788.S8EGX8"/>
<name>S8EGX8_FOMSC</name>
<accession>S8EGX8</accession>
<evidence type="ECO:0000259" key="8">
    <source>
        <dbReference type="PROSITE" id="PS51330"/>
    </source>
</evidence>
<dbReference type="PROSITE" id="PS00075">
    <property type="entry name" value="DHFR_1"/>
    <property type="match status" value="1"/>
</dbReference>
<dbReference type="PANTHER" id="PTHR48069">
    <property type="entry name" value="DIHYDROFOLATE REDUCTASE"/>
    <property type="match status" value="1"/>
</dbReference>
<dbReference type="EMBL" id="KE504127">
    <property type="protein sequence ID" value="EPT04372.1"/>
    <property type="molecule type" value="Genomic_DNA"/>
</dbReference>
<keyword evidence="6" id="KW-0560">Oxidoreductase</keyword>
<proteinExistence type="inferred from homology"/>
<dbReference type="InParanoid" id="S8EGX8"/>
<evidence type="ECO:0000256" key="1">
    <source>
        <dbReference type="ARBA" id="ARBA00004903"/>
    </source>
</evidence>
<reference evidence="9 10" key="1">
    <citation type="journal article" date="2012" name="Science">
        <title>The Paleozoic origin of enzymatic lignin decomposition reconstructed from 31 fungal genomes.</title>
        <authorList>
            <person name="Floudas D."/>
            <person name="Binder M."/>
            <person name="Riley R."/>
            <person name="Barry K."/>
            <person name="Blanchette R.A."/>
            <person name="Henrissat B."/>
            <person name="Martinez A.T."/>
            <person name="Otillar R."/>
            <person name="Spatafora J.W."/>
            <person name="Yadav J.S."/>
            <person name="Aerts A."/>
            <person name="Benoit I."/>
            <person name="Boyd A."/>
            <person name="Carlson A."/>
            <person name="Copeland A."/>
            <person name="Coutinho P.M."/>
            <person name="de Vries R.P."/>
            <person name="Ferreira P."/>
            <person name="Findley K."/>
            <person name="Foster B."/>
            <person name="Gaskell J."/>
            <person name="Glotzer D."/>
            <person name="Gorecki P."/>
            <person name="Heitman J."/>
            <person name="Hesse C."/>
            <person name="Hori C."/>
            <person name="Igarashi K."/>
            <person name="Jurgens J.A."/>
            <person name="Kallen N."/>
            <person name="Kersten P."/>
            <person name="Kohler A."/>
            <person name="Kuees U."/>
            <person name="Kumar T.K.A."/>
            <person name="Kuo A."/>
            <person name="LaButti K."/>
            <person name="Larrondo L.F."/>
            <person name="Lindquist E."/>
            <person name="Ling A."/>
            <person name="Lombard V."/>
            <person name="Lucas S."/>
            <person name="Lundell T."/>
            <person name="Martin R."/>
            <person name="McLaughlin D.J."/>
            <person name="Morgenstern I."/>
            <person name="Morin E."/>
            <person name="Murat C."/>
            <person name="Nagy L.G."/>
            <person name="Nolan M."/>
            <person name="Ohm R.A."/>
            <person name="Patyshakuliyeva A."/>
            <person name="Rokas A."/>
            <person name="Ruiz-Duenas F.J."/>
            <person name="Sabat G."/>
            <person name="Salamov A."/>
            <person name="Samejima M."/>
            <person name="Schmutz J."/>
            <person name="Slot J.C."/>
            <person name="St John F."/>
            <person name="Stenlid J."/>
            <person name="Sun H."/>
            <person name="Sun S."/>
            <person name="Syed K."/>
            <person name="Tsang A."/>
            <person name="Wiebenga A."/>
            <person name="Young D."/>
            <person name="Pisabarro A."/>
            <person name="Eastwood D.C."/>
            <person name="Martin F."/>
            <person name="Cullen D."/>
            <person name="Grigoriev I.V."/>
            <person name="Hibbett D.S."/>
        </authorList>
    </citation>
    <scope>NUCLEOTIDE SEQUENCE</scope>
    <source>
        <strain evidence="10">FP-58527</strain>
    </source>
</reference>
<dbReference type="GO" id="GO:0004146">
    <property type="term" value="F:dihydrofolate reductase activity"/>
    <property type="evidence" value="ECO:0007669"/>
    <property type="project" value="UniProtKB-EC"/>
</dbReference>
<evidence type="ECO:0000256" key="3">
    <source>
        <dbReference type="ARBA" id="ARBA00018886"/>
    </source>
</evidence>
<dbReference type="InterPro" id="IPR017925">
    <property type="entry name" value="DHFR_CS"/>
</dbReference>
<evidence type="ECO:0000313" key="10">
    <source>
        <dbReference type="Proteomes" id="UP000015241"/>
    </source>
</evidence>
<organism evidence="9 10">
    <name type="scientific">Fomitopsis schrenkii</name>
    <name type="common">Brown rot fungus</name>
    <dbReference type="NCBI Taxonomy" id="2126942"/>
    <lineage>
        <taxon>Eukaryota</taxon>
        <taxon>Fungi</taxon>
        <taxon>Dikarya</taxon>
        <taxon>Basidiomycota</taxon>
        <taxon>Agaricomycotina</taxon>
        <taxon>Agaricomycetes</taxon>
        <taxon>Polyporales</taxon>
        <taxon>Fomitopsis</taxon>
    </lineage>
</organism>
<evidence type="ECO:0000256" key="2">
    <source>
        <dbReference type="ARBA" id="ARBA00012856"/>
    </source>
</evidence>
<dbReference type="GO" id="GO:0046654">
    <property type="term" value="P:tetrahydrofolate biosynthetic process"/>
    <property type="evidence" value="ECO:0007669"/>
    <property type="project" value="UniProtKB-UniPathway"/>
</dbReference>
<dbReference type="Pfam" id="PF00186">
    <property type="entry name" value="DHFR_1"/>
    <property type="match status" value="1"/>
</dbReference>
<dbReference type="InterPro" id="IPR001796">
    <property type="entry name" value="DHFR_dom"/>
</dbReference>
<dbReference type="PROSITE" id="PS51330">
    <property type="entry name" value="DHFR_2"/>
    <property type="match status" value="1"/>
</dbReference>
<dbReference type="SUPFAM" id="SSF53597">
    <property type="entry name" value="Dihydrofolate reductase-like"/>
    <property type="match status" value="1"/>
</dbReference>
<feature type="domain" description="DHFR" evidence="8">
    <location>
        <begin position="3"/>
        <end position="211"/>
    </location>
</feature>
<dbReference type="GO" id="GO:0046655">
    <property type="term" value="P:folic acid metabolic process"/>
    <property type="evidence" value="ECO:0007669"/>
    <property type="project" value="TreeGrafter"/>
</dbReference>
<dbReference type="HOGENOM" id="CLU_043966_2_1_1"/>
<evidence type="ECO:0000313" key="9">
    <source>
        <dbReference type="EMBL" id="EPT04372.1"/>
    </source>
</evidence>
<dbReference type="UniPathway" id="UPA00077">
    <property type="reaction ID" value="UER00158"/>
</dbReference>
<keyword evidence="5" id="KW-0521">NADP</keyword>
<protein>
    <recommendedName>
        <fullName evidence="3">Dihydrofolate reductase</fullName>
        <ecNumber evidence="2">1.5.1.3</ecNumber>
    </recommendedName>
</protein>
<dbReference type="GO" id="GO:0050661">
    <property type="term" value="F:NADP binding"/>
    <property type="evidence" value="ECO:0007669"/>
    <property type="project" value="InterPro"/>
</dbReference>
<gene>
    <name evidence="9" type="ORF">FOMPIDRAFT_1114089</name>
</gene>
<comment type="pathway">
    <text evidence="1">Cofactor biosynthesis; tetrahydrofolate biosynthesis; 5,6,7,8-tetrahydrofolate from 7,8-dihydrofolate: step 1/1.</text>
</comment>
<dbReference type="Proteomes" id="UP000015241">
    <property type="component" value="Unassembled WGS sequence"/>
</dbReference>
<dbReference type="AlphaFoldDB" id="S8EGX8"/>
<dbReference type="OrthoDB" id="414698at2759"/>